<dbReference type="InterPro" id="IPR036179">
    <property type="entry name" value="Ig-like_dom_sf"/>
</dbReference>
<dbReference type="InterPro" id="IPR052051">
    <property type="entry name" value="TCR_complex_component"/>
</dbReference>
<keyword evidence="3" id="KW-0732">Signal</keyword>
<dbReference type="SMART" id="SM00409">
    <property type="entry name" value="IG"/>
    <property type="match status" value="1"/>
</dbReference>
<dbReference type="SUPFAM" id="SSF48726">
    <property type="entry name" value="Immunoglobulin"/>
    <property type="match status" value="1"/>
</dbReference>
<dbReference type="GeneTree" id="ENSGT01000000215121"/>
<evidence type="ECO:0000256" key="1">
    <source>
        <dbReference type="ARBA" id="ARBA00004236"/>
    </source>
</evidence>
<dbReference type="PANTHER" id="PTHR19433">
    <property type="entry name" value="T-CELL RECEPTOR ALPHA CHAIN V REGION-RELATED"/>
    <property type="match status" value="1"/>
</dbReference>
<feature type="domain" description="Ig-like" evidence="9">
    <location>
        <begin position="23"/>
        <end position="116"/>
    </location>
</feature>
<dbReference type="Gene3D" id="2.60.40.10">
    <property type="entry name" value="Immunoglobulins"/>
    <property type="match status" value="1"/>
</dbReference>
<evidence type="ECO:0000313" key="11">
    <source>
        <dbReference type="Proteomes" id="UP000472277"/>
    </source>
</evidence>
<dbReference type="Pfam" id="PF07686">
    <property type="entry name" value="V-set"/>
    <property type="match status" value="1"/>
</dbReference>
<dbReference type="OMA" id="SCRPVAQ"/>
<name>A0A674E200_SALTR</name>
<reference evidence="10" key="1">
    <citation type="submission" date="2025-08" db="UniProtKB">
        <authorList>
            <consortium name="Ensembl"/>
        </authorList>
    </citation>
    <scope>IDENTIFICATION</scope>
</reference>
<feature type="transmembrane region" description="Helical" evidence="8">
    <location>
        <begin position="155"/>
        <end position="180"/>
    </location>
</feature>
<keyword evidence="8" id="KW-0812">Transmembrane</keyword>
<reference evidence="10" key="2">
    <citation type="submission" date="2025-09" db="UniProtKB">
        <authorList>
            <consortium name="Ensembl"/>
        </authorList>
    </citation>
    <scope>IDENTIFICATION</scope>
</reference>
<keyword evidence="8" id="KW-1133">Transmembrane helix</keyword>
<proteinExistence type="predicted"/>
<evidence type="ECO:0000256" key="2">
    <source>
        <dbReference type="ARBA" id="ARBA00022475"/>
    </source>
</evidence>
<dbReference type="GO" id="GO:0009617">
    <property type="term" value="P:response to bacterium"/>
    <property type="evidence" value="ECO:0007669"/>
    <property type="project" value="TreeGrafter"/>
</dbReference>
<dbReference type="GO" id="GO:0002376">
    <property type="term" value="P:immune system process"/>
    <property type="evidence" value="ECO:0007669"/>
    <property type="project" value="UniProtKB-KW"/>
</dbReference>
<dbReference type="Ensembl" id="ENSSTUT00000109737.1">
    <property type="protein sequence ID" value="ENSSTUP00000102322.1"/>
    <property type="gene ID" value="ENSSTUG00000045692.1"/>
</dbReference>
<keyword evidence="11" id="KW-1185">Reference proteome</keyword>
<evidence type="ECO:0000256" key="4">
    <source>
        <dbReference type="ARBA" id="ARBA00022859"/>
    </source>
</evidence>
<dbReference type="InterPro" id="IPR003599">
    <property type="entry name" value="Ig_sub"/>
</dbReference>
<dbReference type="InterPro" id="IPR013106">
    <property type="entry name" value="Ig_V-set"/>
</dbReference>
<evidence type="ECO:0000313" key="10">
    <source>
        <dbReference type="Ensembl" id="ENSSTUP00000102322.1"/>
    </source>
</evidence>
<accession>A0A674E200</accession>
<evidence type="ECO:0000256" key="7">
    <source>
        <dbReference type="ARBA" id="ARBA00023180"/>
    </source>
</evidence>
<dbReference type="InParanoid" id="A0A674E200"/>
<organism evidence="10 11">
    <name type="scientific">Salmo trutta</name>
    <name type="common">Brown trout</name>
    <dbReference type="NCBI Taxonomy" id="8032"/>
    <lineage>
        <taxon>Eukaryota</taxon>
        <taxon>Metazoa</taxon>
        <taxon>Chordata</taxon>
        <taxon>Craniata</taxon>
        <taxon>Vertebrata</taxon>
        <taxon>Euteleostomi</taxon>
        <taxon>Actinopterygii</taxon>
        <taxon>Neopterygii</taxon>
        <taxon>Teleostei</taxon>
        <taxon>Protacanthopterygii</taxon>
        <taxon>Salmoniformes</taxon>
        <taxon>Salmonidae</taxon>
        <taxon>Salmoninae</taxon>
        <taxon>Salmo</taxon>
    </lineage>
</organism>
<keyword evidence="4" id="KW-0391">Immunity</keyword>
<evidence type="ECO:0000256" key="3">
    <source>
        <dbReference type="ARBA" id="ARBA00022729"/>
    </source>
</evidence>
<protein>
    <recommendedName>
        <fullName evidence="9">Ig-like domain-containing protein</fullName>
    </recommendedName>
</protein>
<dbReference type="AlphaFoldDB" id="A0A674E200"/>
<sequence>MKNRFILGIYTLIETLFFKSLTPVILVSPPPSMVVHRGDNVTLQCTNVLKDPGHVAWFKQVNVSEPLCIASMYISQPYVKHHNGFQPSHMEMFINNKIIFLKITEVDVADSGLYCCGMYNQYFIFTNMTFLMVPGNLFNYFSAVTTECYDDDGTMYLLPLVVILAVVTAVLLIVIIILFVSNSGTENYNCSLFHDVCNLQNQDPDALNYAALKFTSEKRKMERRREKELDPHVVYAATR</sequence>
<keyword evidence="5 8" id="KW-0472">Membrane</keyword>
<dbReference type="Proteomes" id="UP000472277">
    <property type="component" value="Chromosome 8"/>
</dbReference>
<evidence type="ECO:0000256" key="5">
    <source>
        <dbReference type="ARBA" id="ARBA00023136"/>
    </source>
</evidence>
<keyword evidence="6" id="KW-1015">Disulfide bond</keyword>
<feature type="transmembrane region" description="Helical" evidence="8">
    <location>
        <begin position="122"/>
        <end position="143"/>
    </location>
</feature>
<dbReference type="GO" id="GO:0005886">
    <property type="term" value="C:plasma membrane"/>
    <property type="evidence" value="ECO:0007669"/>
    <property type="project" value="UniProtKB-SubCell"/>
</dbReference>
<dbReference type="PANTHER" id="PTHR19433:SF111">
    <property type="entry name" value="T CELL RECEPTOR ALPHA VARIABLE 4"/>
    <property type="match status" value="1"/>
</dbReference>
<keyword evidence="7" id="KW-0325">Glycoprotein</keyword>
<dbReference type="InterPro" id="IPR007110">
    <property type="entry name" value="Ig-like_dom"/>
</dbReference>
<evidence type="ECO:0000256" key="8">
    <source>
        <dbReference type="SAM" id="Phobius"/>
    </source>
</evidence>
<evidence type="ECO:0000256" key="6">
    <source>
        <dbReference type="ARBA" id="ARBA00023157"/>
    </source>
</evidence>
<evidence type="ECO:0000259" key="9">
    <source>
        <dbReference type="PROSITE" id="PS50835"/>
    </source>
</evidence>
<comment type="subcellular location">
    <subcellularLocation>
        <location evidence="1">Cell membrane</location>
    </subcellularLocation>
</comment>
<dbReference type="PROSITE" id="PS50835">
    <property type="entry name" value="IG_LIKE"/>
    <property type="match status" value="1"/>
</dbReference>
<keyword evidence="2" id="KW-1003">Cell membrane</keyword>
<dbReference type="InterPro" id="IPR013783">
    <property type="entry name" value="Ig-like_fold"/>
</dbReference>